<dbReference type="InParanoid" id="J4H5E8"/>
<evidence type="ECO:0000313" key="6">
    <source>
        <dbReference type="EMBL" id="CCM06614.1"/>
    </source>
</evidence>
<proteinExistence type="inferred from homology"/>
<dbReference type="EC" id="2.1.1.100" evidence="5"/>
<dbReference type="GO" id="GO:0032259">
    <property type="term" value="P:methylation"/>
    <property type="evidence" value="ECO:0007669"/>
    <property type="project" value="UniProtKB-KW"/>
</dbReference>
<comment type="similarity">
    <text evidence="5">Belongs to the class VI-like SAM-binding methyltransferase superfamily. Isoprenylcysteine carboxyl methyltransferase family.</text>
</comment>
<dbReference type="Pfam" id="PF04140">
    <property type="entry name" value="ICMT"/>
    <property type="match status" value="1"/>
</dbReference>
<evidence type="ECO:0000256" key="1">
    <source>
        <dbReference type="ARBA" id="ARBA00004141"/>
    </source>
</evidence>
<protein>
    <recommendedName>
        <fullName evidence="5">Protein-S-isoprenylcysteine O-methyltransferase</fullName>
        <ecNumber evidence="5">2.1.1.100</ecNumber>
    </recommendedName>
</protein>
<reference evidence="6 7" key="1">
    <citation type="journal article" date="2012" name="Appl. Environ. Microbiol.">
        <title>Short-read sequencing for genomic analysis of the brown rot fungus Fibroporia radiculosa.</title>
        <authorList>
            <person name="Tang J.D."/>
            <person name="Perkins A.D."/>
            <person name="Sonstegard T.S."/>
            <person name="Schroeder S.G."/>
            <person name="Burgess S.C."/>
            <person name="Diehl S.V."/>
        </authorList>
    </citation>
    <scope>NUCLEOTIDE SEQUENCE [LARGE SCALE GENOMIC DNA]</scope>
    <source>
        <strain evidence="6 7">TFFH 294</strain>
    </source>
</reference>
<dbReference type="HOGENOM" id="CLU_065200_6_0_1"/>
<dbReference type="GO" id="GO:0004671">
    <property type="term" value="F:protein C-terminal S-isoprenylcysteine carboxyl O-methyltransferase activity"/>
    <property type="evidence" value="ECO:0007669"/>
    <property type="project" value="UniProtKB-EC"/>
</dbReference>
<keyword evidence="5" id="KW-0256">Endoplasmic reticulum</keyword>
<evidence type="ECO:0000256" key="5">
    <source>
        <dbReference type="RuleBase" id="RU362022"/>
    </source>
</evidence>
<keyword evidence="7" id="KW-1185">Reference proteome</keyword>
<name>J4H5E8_9APHY</name>
<evidence type="ECO:0000256" key="3">
    <source>
        <dbReference type="ARBA" id="ARBA00022989"/>
    </source>
</evidence>
<dbReference type="EMBL" id="HE797417">
    <property type="protein sequence ID" value="CCM06614.1"/>
    <property type="molecule type" value="Genomic_DNA"/>
</dbReference>
<comment type="subcellular location">
    <subcellularLocation>
        <location evidence="5">Endoplasmic reticulum membrane</location>
        <topology evidence="5">Multi-pass membrane protein</topology>
    </subcellularLocation>
    <subcellularLocation>
        <location evidence="1">Membrane</location>
        <topology evidence="1">Multi-pass membrane protein</topology>
    </subcellularLocation>
</comment>
<evidence type="ECO:0000313" key="7">
    <source>
        <dbReference type="Proteomes" id="UP000006352"/>
    </source>
</evidence>
<dbReference type="OrthoDB" id="422086at2759"/>
<organism evidence="6 7">
    <name type="scientific">Fibroporia radiculosa</name>
    <dbReference type="NCBI Taxonomy" id="599839"/>
    <lineage>
        <taxon>Eukaryota</taxon>
        <taxon>Fungi</taxon>
        <taxon>Dikarya</taxon>
        <taxon>Basidiomycota</taxon>
        <taxon>Agaricomycotina</taxon>
        <taxon>Agaricomycetes</taxon>
        <taxon>Polyporales</taxon>
        <taxon>Fibroporiaceae</taxon>
        <taxon>Fibroporia</taxon>
    </lineage>
</organism>
<dbReference type="Gene3D" id="1.20.120.1630">
    <property type="match status" value="1"/>
</dbReference>
<keyword evidence="2" id="KW-0812">Transmembrane</keyword>
<dbReference type="Proteomes" id="UP000006352">
    <property type="component" value="Unassembled WGS sequence"/>
</dbReference>
<accession>J4H5E8</accession>
<dbReference type="GO" id="GO:0005789">
    <property type="term" value="C:endoplasmic reticulum membrane"/>
    <property type="evidence" value="ECO:0007669"/>
    <property type="project" value="UniProtKB-SubCell"/>
</dbReference>
<keyword evidence="5" id="KW-0808">Transferase</keyword>
<sequence>MPLLKIPFLLASAAGVYVSMTPPNPRPLQNQVNALFSKRERVFSAVARIYHFGAKFVICSGALFEAAVIIARLWPAHAISQRIMAALIFGPSSLADQITVSPMFVVGSTIAAVSGFIRYRCYRELGRMFTFELSIQDDHKLVTGGPYAIVRHPSYPAAIACVAGLGIAYGTCGSWVRECGVMDTVTGRVAAWVYSGLWVYGSWNALRRTVEEDAILKARFGSQWDE</sequence>
<dbReference type="InterPro" id="IPR007269">
    <property type="entry name" value="ICMT_MeTrfase"/>
</dbReference>
<keyword evidence="4" id="KW-0472">Membrane</keyword>
<dbReference type="STRING" id="599839.J4H5E8"/>
<keyword evidence="5" id="KW-0949">S-adenosyl-L-methionine</keyword>
<gene>
    <name evidence="6" type="ORF">FIBRA_08893</name>
</gene>
<keyword evidence="3" id="KW-1133">Transmembrane helix</keyword>
<dbReference type="GeneID" id="24101514"/>
<evidence type="ECO:0000256" key="4">
    <source>
        <dbReference type="ARBA" id="ARBA00023136"/>
    </source>
</evidence>
<keyword evidence="5" id="KW-0489">Methyltransferase</keyword>
<dbReference type="AlphaFoldDB" id="J4H5E8"/>
<evidence type="ECO:0000256" key="2">
    <source>
        <dbReference type="ARBA" id="ARBA00022692"/>
    </source>
</evidence>
<comment type="catalytic activity">
    <reaction evidence="5">
        <text>[protein]-C-terminal S-[(2E,6E)-farnesyl]-L-cysteine + S-adenosyl-L-methionine = [protein]-C-terminal S-[(2E,6E)-farnesyl]-L-cysteine methyl ester + S-adenosyl-L-homocysteine</text>
        <dbReference type="Rhea" id="RHEA:21672"/>
        <dbReference type="Rhea" id="RHEA-COMP:12125"/>
        <dbReference type="Rhea" id="RHEA-COMP:12126"/>
        <dbReference type="ChEBI" id="CHEBI:57856"/>
        <dbReference type="ChEBI" id="CHEBI:59789"/>
        <dbReference type="ChEBI" id="CHEBI:90510"/>
        <dbReference type="ChEBI" id="CHEBI:90511"/>
        <dbReference type="EC" id="2.1.1.100"/>
    </reaction>
</comment>
<dbReference type="RefSeq" id="XP_012185897.1">
    <property type="nucleotide sequence ID" value="XM_012330507.1"/>
</dbReference>